<dbReference type="InterPro" id="IPR025713">
    <property type="entry name" value="MotB-like_N_dom"/>
</dbReference>
<dbReference type="Pfam" id="PF13677">
    <property type="entry name" value="MotB_plug"/>
    <property type="match status" value="1"/>
</dbReference>
<sequence length="265" mass="30340">MKRNSRISRAKKVKKGAPAWMVTYSDMVTLILVFFVLLFSMSQIDAEKFRAISESFRSQRIFDALPAIIHENTAKEAPKEYSETNQDETFPKDDEIVMEDNEEDARDQIEQNDSLDELLREIRAYLQENNLEHVISANRTIEGVVLVLQERVLFETGEAEIIDTAEPFLDKVGELLTSIPNEVRVEGHTDNRPISNYRFPSNWELSAARASSVIRYLLDEGDFVESRFIAAGFGDTRPTAPNDSASNWSKNRRVEMVILEEKDTD</sequence>
<reference evidence="9 10" key="1">
    <citation type="submission" date="2020-08" db="EMBL/GenBank/DDBJ databases">
        <title>Genomic Encyclopedia of Type Strains, Phase IV (KMG-IV): sequencing the most valuable type-strain genomes for metagenomic binning, comparative biology and taxonomic classification.</title>
        <authorList>
            <person name="Goeker M."/>
        </authorList>
    </citation>
    <scope>NUCLEOTIDE SEQUENCE [LARGE SCALE GENOMIC DNA]</scope>
    <source>
        <strain evidence="9 10">DSM 11805</strain>
    </source>
</reference>
<dbReference type="InterPro" id="IPR006665">
    <property type="entry name" value="OmpA-like"/>
</dbReference>
<evidence type="ECO:0000256" key="6">
    <source>
        <dbReference type="ARBA" id="ARBA00023136"/>
    </source>
</evidence>
<evidence type="ECO:0000256" key="4">
    <source>
        <dbReference type="ARBA" id="ARBA00022692"/>
    </source>
</evidence>
<evidence type="ECO:0000256" key="3">
    <source>
        <dbReference type="ARBA" id="ARBA00022475"/>
    </source>
</evidence>
<organism evidence="9 10">
    <name type="scientific">Gracilibacillus halotolerans</name>
    <dbReference type="NCBI Taxonomy" id="74386"/>
    <lineage>
        <taxon>Bacteria</taxon>
        <taxon>Bacillati</taxon>
        <taxon>Bacillota</taxon>
        <taxon>Bacilli</taxon>
        <taxon>Bacillales</taxon>
        <taxon>Bacillaceae</taxon>
        <taxon>Gracilibacillus</taxon>
    </lineage>
</organism>
<keyword evidence="4" id="KW-0812">Transmembrane</keyword>
<evidence type="ECO:0000259" key="8">
    <source>
        <dbReference type="PROSITE" id="PS51123"/>
    </source>
</evidence>
<dbReference type="Pfam" id="PF00691">
    <property type="entry name" value="OmpA"/>
    <property type="match status" value="1"/>
</dbReference>
<dbReference type="Proteomes" id="UP000572212">
    <property type="component" value="Unassembled WGS sequence"/>
</dbReference>
<evidence type="ECO:0000256" key="1">
    <source>
        <dbReference type="ARBA" id="ARBA00004162"/>
    </source>
</evidence>
<accession>A0A841RQM8</accession>
<dbReference type="EMBL" id="JACHON010000015">
    <property type="protein sequence ID" value="MBB6513676.1"/>
    <property type="molecule type" value="Genomic_DNA"/>
</dbReference>
<dbReference type="PANTHER" id="PTHR30329">
    <property type="entry name" value="STATOR ELEMENT OF FLAGELLAR MOTOR COMPLEX"/>
    <property type="match status" value="1"/>
</dbReference>
<evidence type="ECO:0000256" key="5">
    <source>
        <dbReference type="ARBA" id="ARBA00022989"/>
    </source>
</evidence>
<proteinExistence type="inferred from homology"/>
<dbReference type="AlphaFoldDB" id="A0A841RQM8"/>
<protein>
    <submittedName>
        <fullName evidence="9">Chemotaxis protein MotB</fullName>
    </submittedName>
</protein>
<dbReference type="SUPFAM" id="SSF103088">
    <property type="entry name" value="OmpA-like"/>
    <property type="match status" value="1"/>
</dbReference>
<dbReference type="CDD" id="cd07185">
    <property type="entry name" value="OmpA_C-like"/>
    <property type="match status" value="1"/>
</dbReference>
<comment type="similarity">
    <text evidence="2">Belongs to the MotB family.</text>
</comment>
<gene>
    <name evidence="9" type="ORF">GGQ92_002490</name>
</gene>
<keyword evidence="5" id="KW-1133">Transmembrane helix</keyword>
<dbReference type="Gene3D" id="3.30.1330.60">
    <property type="entry name" value="OmpA-like domain"/>
    <property type="match status" value="1"/>
</dbReference>
<dbReference type="RefSeq" id="WP_184249281.1">
    <property type="nucleotide sequence ID" value="NZ_BAAACU010000013.1"/>
</dbReference>
<keyword evidence="10" id="KW-1185">Reference proteome</keyword>
<keyword evidence="6 7" id="KW-0472">Membrane</keyword>
<evidence type="ECO:0000313" key="9">
    <source>
        <dbReference type="EMBL" id="MBB6513676.1"/>
    </source>
</evidence>
<evidence type="ECO:0000256" key="7">
    <source>
        <dbReference type="PROSITE-ProRule" id="PRU00473"/>
    </source>
</evidence>
<evidence type="ECO:0000313" key="10">
    <source>
        <dbReference type="Proteomes" id="UP000572212"/>
    </source>
</evidence>
<dbReference type="InterPro" id="IPR050330">
    <property type="entry name" value="Bact_OuterMem_StrucFunc"/>
</dbReference>
<dbReference type="GO" id="GO:0005886">
    <property type="term" value="C:plasma membrane"/>
    <property type="evidence" value="ECO:0007669"/>
    <property type="project" value="UniProtKB-SubCell"/>
</dbReference>
<dbReference type="PANTHER" id="PTHR30329:SF16">
    <property type="entry name" value="CHEMOTAXIS MOTB PROTEIN"/>
    <property type="match status" value="1"/>
</dbReference>
<dbReference type="NCBIfam" id="NF005382">
    <property type="entry name" value="PRK06925.1"/>
    <property type="match status" value="1"/>
</dbReference>
<dbReference type="InterPro" id="IPR036737">
    <property type="entry name" value="OmpA-like_sf"/>
</dbReference>
<name>A0A841RQM8_9BACI</name>
<comment type="subcellular location">
    <subcellularLocation>
        <location evidence="1">Cell membrane</location>
        <topology evidence="1">Single-pass membrane protein</topology>
    </subcellularLocation>
</comment>
<dbReference type="PROSITE" id="PS51123">
    <property type="entry name" value="OMPA_2"/>
    <property type="match status" value="1"/>
</dbReference>
<feature type="domain" description="OmpA-like" evidence="8">
    <location>
        <begin position="141"/>
        <end position="262"/>
    </location>
</feature>
<keyword evidence="3" id="KW-1003">Cell membrane</keyword>
<evidence type="ECO:0000256" key="2">
    <source>
        <dbReference type="ARBA" id="ARBA00008914"/>
    </source>
</evidence>
<comment type="caution">
    <text evidence="9">The sequence shown here is derived from an EMBL/GenBank/DDBJ whole genome shotgun (WGS) entry which is preliminary data.</text>
</comment>